<evidence type="ECO:0000256" key="5">
    <source>
        <dbReference type="ARBA" id="ARBA00022801"/>
    </source>
</evidence>
<dbReference type="InterPro" id="IPR001002">
    <property type="entry name" value="Chitin-bd_1"/>
</dbReference>
<dbReference type="Proteomes" id="UP000799423">
    <property type="component" value="Unassembled WGS sequence"/>
</dbReference>
<dbReference type="PROSITE" id="PS51677">
    <property type="entry name" value="NODB"/>
    <property type="match status" value="1"/>
</dbReference>
<dbReference type="CDD" id="cd00035">
    <property type="entry name" value="ChtBD1"/>
    <property type="match status" value="1"/>
</dbReference>
<evidence type="ECO:0000256" key="3">
    <source>
        <dbReference type="ARBA" id="ARBA00022723"/>
    </source>
</evidence>
<accession>A0A6A7AQG6</accession>
<evidence type="ECO:0000259" key="12">
    <source>
        <dbReference type="PROSITE" id="PS51677"/>
    </source>
</evidence>
<dbReference type="PANTHER" id="PTHR46471">
    <property type="entry name" value="CHITIN DEACETYLASE"/>
    <property type="match status" value="1"/>
</dbReference>
<feature type="disulfide bond" evidence="8">
    <location>
        <begin position="76"/>
        <end position="88"/>
    </location>
</feature>
<evidence type="ECO:0000256" key="9">
    <source>
        <dbReference type="SAM" id="MobiDB-lite"/>
    </source>
</evidence>
<evidence type="ECO:0000259" key="11">
    <source>
        <dbReference type="PROSITE" id="PS50941"/>
    </source>
</evidence>
<evidence type="ECO:0000256" key="6">
    <source>
        <dbReference type="ARBA" id="ARBA00023277"/>
    </source>
</evidence>
<keyword evidence="8" id="KW-1015">Disulfide bond</keyword>
<keyword evidence="6" id="KW-0119">Carbohydrate metabolism</keyword>
<dbReference type="OrthoDB" id="407355at2759"/>
<dbReference type="InterPro" id="IPR002509">
    <property type="entry name" value="NODB_dom"/>
</dbReference>
<dbReference type="SUPFAM" id="SSF88713">
    <property type="entry name" value="Glycoside hydrolase/deacetylase"/>
    <property type="match status" value="1"/>
</dbReference>
<feature type="domain" description="Chitin-binding type-1" evidence="11">
    <location>
        <begin position="66"/>
        <end position="110"/>
    </location>
</feature>
<keyword evidence="14" id="KW-1185">Reference proteome</keyword>
<dbReference type="PANTHER" id="PTHR46471:SF4">
    <property type="entry name" value="CHITIN DEACETYLASE"/>
    <property type="match status" value="1"/>
</dbReference>
<dbReference type="GO" id="GO:0016810">
    <property type="term" value="F:hydrolase activity, acting on carbon-nitrogen (but not peptide) bonds"/>
    <property type="evidence" value="ECO:0007669"/>
    <property type="project" value="InterPro"/>
</dbReference>
<evidence type="ECO:0000256" key="8">
    <source>
        <dbReference type="PROSITE-ProRule" id="PRU00261"/>
    </source>
</evidence>
<reference evidence="13" key="1">
    <citation type="submission" date="2020-01" db="EMBL/GenBank/DDBJ databases">
        <authorList>
            <consortium name="DOE Joint Genome Institute"/>
            <person name="Haridas S."/>
            <person name="Albert R."/>
            <person name="Binder M."/>
            <person name="Bloem J."/>
            <person name="Labutti K."/>
            <person name="Salamov A."/>
            <person name="Andreopoulos B."/>
            <person name="Baker S.E."/>
            <person name="Barry K."/>
            <person name="Bills G."/>
            <person name="Bluhm B.H."/>
            <person name="Cannon C."/>
            <person name="Castanera R."/>
            <person name="Culley D.E."/>
            <person name="Daum C."/>
            <person name="Ezra D."/>
            <person name="Gonzalez J.B."/>
            <person name="Henrissat B."/>
            <person name="Kuo A."/>
            <person name="Liang C."/>
            <person name="Lipzen A."/>
            <person name="Lutzoni F."/>
            <person name="Magnuson J."/>
            <person name="Mondo S."/>
            <person name="Nolan M."/>
            <person name="Ohm R."/>
            <person name="Pangilinan J."/>
            <person name="Park H.-J."/>
            <person name="Ramirez L."/>
            <person name="Alfaro M."/>
            <person name="Sun H."/>
            <person name="Tritt A."/>
            <person name="Yoshinaga Y."/>
            <person name="Zwiers L.-H."/>
            <person name="Turgeon B.G."/>
            <person name="Goodwin S.B."/>
            <person name="Spatafora J.W."/>
            <person name="Crous P.W."/>
            <person name="Grigoriev I.V."/>
        </authorList>
    </citation>
    <scope>NUCLEOTIDE SEQUENCE</scope>
    <source>
        <strain evidence="13">IPT5</strain>
    </source>
</reference>
<dbReference type="AlphaFoldDB" id="A0A6A7AQG6"/>
<dbReference type="EMBL" id="MU006345">
    <property type="protein sequence ID" value="KAF2845560.1"/>
    <property type="molecule type" value="Genomic_DNA"/>
</dbReference>
<sequence length="423" mass="44839">MYFSTVIAATFAVAPLVNAHGAGLPKVIGLDPADVKSRDLLDALQTRFSQLGHAHSEPALEARASPPECGPGVGSCPAGKCCSRAFYCGTTGDYCYSPGCNYKYGPGCAENNPPAGTNTSSIPRDKVGSVPYGGNGTFRCTKPGTVALTYDDGPQKKFTEHIMDQFKSYGAKATFFVTGNNINKGQIDIEYADVIKRMSAEGHQIASHTWTHLDLSNITSEDRKNQIIMNEMAIRNIVGKIPTYLRPPYSSCTEKSGCQKDVADLGYHITNFNVDTDDYNQYTAEHIQTAKDNFFGIITKGGATPKDSEWLSIGHDILEQTAYNLTGYMLETITKLGYKAVTVGECLGDPEENWYRAADGAGVSVDNNTAPAASASGSSPASPSGSSPASASVTPATGAASSFRSSSVSIIALGFAIAFAYVI</sequence>
<evidence type="ECO:0000256" key="2">
    <source>
        <dbReference type="ARBA" id="ARBA00022669"/>
    </source>
</evidence>
<dbReference type="GO" id="GO:0046872">
    <property type="term" value="F:metal ion binding"/>
    <property type="evidence" value="ECO:0007669"/>
    <property type="project" value="UniProtKB-KW"/>
</dbReference>
<comment type="cofactor">
    <cofactor evidence="1">
        <name>Co(2+)</name>
        <dbReference type="ChEBI" id="CHEBI:48828"/>
    </cofactor>
</comment>
<feature type="chain" id="PRO_5025490703" evidence="10">
    <location>
        <begin position="20"/>
        <end position="423"/>
    </location>
</feature>
<evidence type="ECO:0000256" key="10">
    <source>
        <dbReference type="SAM" id="SignalP"/>
    </source>
</evidence>
<dbReference type="Pfam" id="PF01522">
    <property type="entry name" value="Polysacc_deac_1"/>
    <property type="match status" value="1"/>
</dbReference>
<comment type="caution">
    <text evidence="8">Lacks conserved residue(s) required for the propagation of feature annotation.</text>
</comment>
<dbReference type="GO" id="GO:0005975">
    <property type="term" value="P:carbohydrate metabolic process"/>
    <property type="evidence" value="ECO:0007669"/>
    <property type="project" value="InterPro"/>
</dbReference>
<evidence type="ECO:0000313" key="13">
    <source>
        <dbReference type="EMBL" id="KAF2845560.1"/>
    </source>
</evidence>
<dbReference type="Gene3D" id="3.20.20.370">
    <property type="entry name" value="Glycoside hydrolase/deacetylase"/>
    <property type="match status" value="1"/>
</dbReference>
<keyword evidence="4 10" id="KW-0732">Signal</keyword>
<keyword evidence="2 8" id="KW-0147">Chitin-binding</keyword>
<feature type="signal peptide" evidence="10">
    <location>
        <begin position="1"/>
        <end position="19"/>
    </location>
</feature>
<keyword evidence="5" id="KW-0378">Hydrolase</keyword>
<feature type="domain" description="NodB homology" evidence="12">
    <location>
        <begin position="144"/>
        <end position="341"/>
    </location>
</feature>
<dbReference type="InterPro" id="IPR036861">
    <property type="entry name" value="Endochitinase-like_sf"/>
</dbReference>
<evidence type="ECO:0000256" key="4">
    <source>
        <dbReference type="ARBA" id="ARBA00022729"/>
    </source>
</evidence>
<name>A0A6A7AQG6_9PLEO</name>
<organism evidence="13 14">
    <name type="scientific">Plenodomus tracheiphilus IPT5</name>
    <dbReference type="NCBI Taxonomy" id="1408161"/>
    <lineage>
        <taxon>Eukaryota</taxon>
        <taxon>Fungi</taxon>
        <taxon>Dikarya</taxon>
        <taxon>Ascomycota</taxon>
        <taxon>Pezizomycotina</taxon>
        <taxon>Dothideomycetes</taxon>
        <taxon>Pleosporomycetidae</taxon>
        <taxon>Pleosporales</taxon>
        <taxon>Pleosporineae</taxon>
        <taxon>Leptosphaeriaceae</taxon>
        <taxon>Plenodomus</taxon>
    </lineage>
</organism>
<feature type="disulfide bond" evidence="8">
    <location>
        <begin position="81"/>
        <end position="95"/>
    </location>
</feature>
<protein>
    <submittedName>
        <fullName evidence="13">Carbohydrate esterase family 4 protein</fullName>
    </submittedName>
</protein>
<dbReference type="GO" id="GO:0008061">
    <property type="term" value="F:chitin binding"/>
    <property type="evidence" value="ECO:0007669"/>
    <property type="project" value="UniProtKB-UniRule"/>
</dbReference>
<evidence type="ECO:0000313" key="14">
    <source>
        <dbReference type="Proteomes" id="UP000799423"/>
    </source>
</evidence>
<dbReference type="InterPro" id="IPR011330">
    <property type="entry name" value="Glyco_hydro/deAcase_b/a-brl"/>
</dbReference>
<evidence type="ECO:0000256" key="1">
    <source>
        <dbReference type="ARBA" id="ARBA00001941"/>
    </source>
</evidence>
<keyword evidence="7" id="KW-0170">Cobalt</keyword>
<feature type="compositionally biased region" description="Low complexity" evidence="9">
    <location>
        <begin position="369"/>
        <end position="391"/>
    </location>
</feature>
<feature type="region of interest" description="Disordered" evidence="9">
    <location>
        <begin position="368"/>
        <end position="391"/>
    </location>
</feature>
<dbReference type="Gene3D" id="3.30.60.10">
    <property type="entry name" value="Endochitinase-like"/>
    <property type="match status" value="1"/>
</dbReference>
<proteinExistence type="predicted"/>
<keyword evidence="3" id="KW-0479">Metal-binding</keyword>
<dbReference type="CDD" id="cd10951">
    <property type="entry name" value="CE4_ClCDA_like"/>
    <property type="match status" value="1"/>
</dbReference>
<dbReference type="SUPFAM" id="SSF57016">
    <property type="entry name" value="Plant lectins/antimicrobial peptides"/>
    <property type="match status" value="1"/>
</dbReference>
<evidence type="ECO:0000256" key="7">
    <source>
        <dbReference type="ARBA" id="ARBA00023285"/>
    </source>
</evidence>
<dbReference type="PROSITE" id="PS50941">
    <property type="entry name" value="CHIT_BIND_I_2"/>
    <property type="match status" value="1"/>
</dbReference>
<gene>
    <name evidence="13" type="ORF">T440DRAFT_407710</name>
</gene>